<sequence>MNSGRHAFPATLLIENLNLGGCKPSSAPKS</sequence>
<protein>
    <submittedName>
        <fullName evidence="1">Uncharacterized protein</fullName>
    </submittedName>
</protein>
<dbReference type="EMBL" id="GBRH01266420">
    <property type="protein sequence ID" value="JAD31475.1"/>
    <property type="molecule type" value="Transcribed_RNA"/>
</dbReference>
<reference evidence="1" key="2">
    <citation type="journal article" date="2015" name="Data Brief">
        <title>Shoot transcriptome of the giant reed, Arundo donax.</title>
        <authorList>
            <person name="Barrero R.A."/>
            <person name="Guerrero F.D."/>
            <person name="Moolhuijzen P."/>
            <person name="Goolsby J.A."/>
            <person name="Tidwell J."/>
            <person name="Bellgard S.E."/>
            <person name="Bellgard M.I."/>
        </authorList>
    </citation>
    <scope>NUCLEOTIDE SEQUENCE</scope>
    <source>
        <tissue evidence="1">Shoot tissue taken approximately 20 cm above the soil surface</tissue>
    </source>
</reference>
<reference evidence="1" key="1">
    <citation type="submission" date="2014-09" db="EMBL/GenBank/DDBJ databases">
        <authorList>
            <person name="Magalhaes I.L.F."/>
            <person name="Oliveira U."/>
            <person name="Santos F.R."/>
            <person name="Vidigal T.H.D.A."/>
            <person name="Brescovit A.D."/>
            <person name="Santos A.J."/>
        </authorList>
    </citation>
    <scope>NUCLEOTIDE SEQUENCE</scope>
    <source>
        <tissue evidence="1">Shoot tissue taken approximately 20 cm above the soil surface</tissue>
    </source>
</reference>
<proteinExistence type="predicted"/>
<dbReference type="AlphaFoldDB" id="A0A0A8Z3Z0"/>
<name>A0A0A8Z3Z0_ARUDO</name>
<organism evidence="1">
    <name type="scientific">Arundo donax</name>
    <name type="common">Giant reed</name>
    <name type="synonym">Donax arundinaceus</name>
    <dbReference type="NCBI Taxonomy" id="35708"/>
    <lineage>
        <taxon>Eukaryota</taxon>
        <taxon>Viridiplantae</taxon>
        <taxon>Streptophyta</taxon>
        <taxon>Embryophyta</taxon>
        <taxon>Tracheophyta</taxon>
        <taxon>Spermatophyta</taxon>
        <taxon>Magnoliopsida</taxon>
        <taxon>Liliopsida</taxon>
        <taxon>Poales</taxon>
        <taxon>Poaceae</taxon>
        <taxon>PACMAD clade</taxon>
        <taxon>Arundinoideae</taxon>
        <taxon>Arundineae</taxon>
        <taxon>Arundo</taxon>
    </lineage>
</organism>
<accession>A0A0A8Z3Z0</accession>
<evidence type="ECO:0000313" key="1">
    <source>
        <dbReference type="EMBL" id="JAD31475.1"/>
    </source>
</evidence>